<organism evidence="6 7">
    <name type="scientific">Ciona savignyi</name>
    <name type="common">Pacific transparent sea squirt</name>
    <dbReference type="NCBI Taxonomy" id="51511"/>
    <lineage>
        <taxon>Eukaryota</taxon>
        <taxon>Metazoa</taxon>
        <taxon>Chordata</taxon>
        <taxon>Tunicata</taxon>
        <taxon>Ascidiacea</taxon>
        <taxon>Phlebobranchia</taxon>
        <taxon>Cionidae</taxon>
        <taxon>Ciona</taxon>
    </lineage>
</organism>
<keyword evidence="4" id="KW-0677">Repeat</keyword>
<keyword evidence="7" id="KW-1185">Reference proteome</keyword>
<dbReference type="PANTHER" id="PTHR22906:SF43">
    <property type="entry name" value="PROPERDIN"/>
    <property type="match status" value="1"/>
</dbReference>
<protein>
    <recommendedName>
        <fullName evidence="8">ADAMTS cysteine-rich domain-containing protein</fullName>
    </recommendedName>
</protein>
<dbReference type="AlphaFoldDB" id="H2YGV8"/>
<reference evidence="6" key="3">
    <citation type="submission" date="2025-09" db="UniProtKB">
        <authorList>
            <consortium name="Ensembl"/>
        </authorList>
    </citation>
    <scope>IDENTIFICATION</scope>
</reference>
<reference evidence="7" key="1">
    <citation type="submission" date="2003-08" db="EMBL/GenBank/DDBJ databases">
        <authorList>
            <person name="Birren B."/>
            <person name="Nusbaum C."/>
            <person name="Abebe A."/>
            <person name="Abouelleil A."/>
            <person name="Adekoya E."/>
            <person name="Ait-zahra M."/>
            <person name="Allen N."/>
            <person name="Allen T."/>
            <person name="An P."/>
            <person name="Anderson M."/>
            <person name="Anderson S."/>
            <person name="Arachchi H."/>
            <person name="Armbruster J."/>
            <person name="Bachantsang P."/>
            <person name="Baldwin J."/>
            <person name="Barry A."/>
            <person name="Bayul T."/>
            <person name="Blitshsteyn B."/>
            <person name="Bloom T."/>
            <person name="Blye J."/>
            <person name="Boguslavskiy L."/>
            <person name="Borowsky M."/>
            <person name="Boukhgalter B."/>
            <person name="Brunache A."/>
            <person name="Butler J."/>
            <person name="Calixte N."/>
            <person name="Calvo S."/>
            <person name="Camarata J."/>
            <person name="Campo K."/>
            <person name="Chang J."/>
            <person name="Cheshatsang Y."/>
            <person name="Citroen M."/>
            <person name="Collymore A."/>
            <person name="Considine T."/>
            <person name="Cook A."/>
            <person name="Cooke P."/>
            <person name="Corum B."/>
            <person name="Cuomo C."/>
            <person name="David R."/>
            <person name="Dawoe T."/>
            <person name="Degray S."/>
            <person name="Dodge S."/>
            <person name="Dooley K."/>
            <person name="Dorje P."/>
            <person name="Dorjee K."/>
            <person name="Dorris L."/>
            <person name="Duffey N."/>
            <person name="Dupes A."/>
            <person name="Elkins T."/>
            <person name="Engels R."/>
            <person name="Erickson J."/>
            <person name="Farina A."/>
            <person name="Faro S."/>
            <person name="Ferreira P."/>
            <person name="Fischer H."/>
            <person name="Fitzgerald M."/>
            <person name="Foley K."/>
            <person name="Gage D."/>
            <person name="Galagan J."/>
            <person name="Gearin G."/>
            <person name="Gnerre S."/>
            <person name="Gnirke A."/>
            <person name="Goyette A."/>
            <person name="Graham J."/>
            <person name="Grandbois E."/>
            <person name="Gyaltsen K."/>
            <person name="Hafez N."/>
            <person name="Hagopian D."/>
            <person name="Hagos B."/>
            <person name="Hall J."/>
            <person name="Hatcher B."/>
            <person name="Heller A."/>
            <person name="Higgins H."/>
            <person name="Honan T."/>
            <person name="Horn A."/>
            <person name="Houde N."/>
            <person name="Hughes L."/>
            <person name="Hulme W."/>
            <person name="Husby E."/>
            <person name="Iliev I."/>
            <person name="Jaffe D."/>
            <person name="Jones C."/>
            <person name="Kamal M."/>
            <person name="Kamat A."/>
            <person name="Kamvysselis M."/>
            <person name="Karlsson E."/>
            <person name="Kells C."/>
            <person name="Kieu A."/>
            <person name="Kisner P."/>
            <person name="Kodira C."/>
            <person name="Kulbokas E."/>
            <person name="Labutti K."/>
            <person name="Lama D."/>
            <person name="Landers T."/>
            <person name="Leger J."/>
            <person name="Levine S."/>
            <person name="Lewis D."/>
            <person name="Lewis T."/>
            <person name="Lindblad-toh K."/>
            <person name="Liu X."/>
            <person name="Lokyitsang T."/>
            <person name="Lokyitsang Y."/>
            <person name="Lucien O."/>
            <person name="Lui A."/>
            <person name="Ma L.J."/>
            <person name="Mabbitt R."/>
            <person name="Macdonald J."/>
            <person name="Maclean C."/>
            <person name="Major J."/>
            <person name="Manning J."/>
            <person name="Marabella R."/>
            <person name="Maru K."/>
            <person name="Matthews C."/>
            <person name="Mauceli E."/>
            <person name="Mccarthy M."/>
            <person name="Mcdonough S."/>
            <person name="Mcghee T."/>
            <person name="Meldrim J."/>
            <person name="Meneus L."/>
            <person name="Mesirov J."/>
            <person name="Mihalev A."/>
            <person name="Mihova T."/>
            <person name="Mikkelsen T."/>
            <person name="Mlenga V."/>
            <person name="Moru K."/>
            <person name="Mozes J."/>
            <person name="Mulrain L."/>
            <person name="Munson G."/>
            <person name="Naylor J."/>
            <person name="Newes C."/>
            <person name="Nguyen C."/>
            <person name="Nguyen N."/>
            <person name="Nguyen T."/>
            <person name="Nicol R."/>
            <person name="Nielsen C."/>
            <person name="Nizzari M."/>
            <person name="Norbu C."/>
            <person name="Norbu N."/>
            <person name="O'donnell P."/>
            <person name="Okoawo O."/>
            <person name="O'leary S."/>
            <person name="Omotosho B."/>
            <person name="O'neill K."/>
            <person name="Osman S."/>
            <person name="Parker S."/>
            <person name="Perrin D."/>
            <person name="Phunkhang P."/>
            <person name="Piqani B."/>
            <person name="Purcell S."/>
            <person name="Rachupka T."/>
            <person name="Ramasamy U."/>
            <person name="Rameau R."/>
            <person name="Ray V."/>
            <person name="Raymond C."/>
            <person name="Retta R."/>
            <person name="Richardson S."/>
            <person name="Rise C."/>
            <person name="Rodriguez J."/>
            <person name="Rogers J."/>
            <person name="Rogov P."/>
            <person name="Rutman M."/>
            <person name="Schupbach R."/>
            <person name="Seaman C."/>
            <person name="Settipalli S."/>
            <person name="Sharpe T."/>
            <person name="Sheridan J."/>
            <person name="Sherpa N."/>
            <person name="Shi J."/>
            <person name="Smirnov S."/>
            <person name="Smith C."/>
            <person name="Sougnez C."/>
            <person name="Spencer B."/>
            <person name="Stalker J."/>
            <person name="Stange-thomann N."/>
            <person name="Stavropoulos S."/>
            <person name="Stetson K."/>
            <person name="Stone C."/>
            <person name="Stone S."/>
            <person name="Stubbs M."/>
            <person name="Talamas J."/>
            <person name="Tchuinga P."/>
            <person name="Tenzing P."/>
            <person name="Tesfaye S."/>
            <person name="Theodore J."/>
            <person name="Thoulutsang Y."/>
            <person name="Topham K."/>
            <person name="Towey S."/>
            <person name="Tsamla T."/>
            <person name="Tsomo N."/>
            <person name="Vallee D."/>
            <person name="Vassiliev H."/>
            <person name="Venkataraman V."/>
            <person name="Vinson J."/>
            <person name="Vo A."/>
            <person name="Wade C."/>
            <person name="Wang S."/>
            <person name="Wangchuk T."/>
            <person name="Wangdi T."/>
            <person name="Whittaker C."/>
            <person name="Wilkinson J."/>
            <person name="Wu Y."/>
            <person name="Wyman D."/>
            <person name="Yadav S."/>
            <person name="Yang S."/>
            <person name="Yang X."/>
            <person name="Yeager S."/>
            <person name="Yee E."/>
            <person name="Young G."/>
            <person name="Zainoun J."/>
            <person name="Zembeck L."/>
            <person name="Zimmer A."/>
            <person name="Zody M."/>
            <person name="Lander E."/>
        </authorList>
    </citation>
    <scope>NUCLEOTIDE SEQUENCE [LARGE SCALE GENOMIC DNA]</scope>
</reference>
<dbReference type="SMART" id="SM00209">
    <property type="entry name" value="TSP1"/>
    <property type="match status" value="2"/>
</dbReference>
<dbReference type="InterPro" id="IPR000884">
    <property type="entry name" value="TSP1_rpt"/>
</dbReference>
<dbReference type="Pfam" id="PF00090">
    <property type="entry name" value="TSP_1"/>
    <property type="match status" value="2"/>
</dbReference>
<proteinExistence type="predicted"/>
<dbReference type="GeneTree" id="ENSGT00940000169900"/>
<evidence type="ECO:0000256" key="3">
    <source>
        <dbReference type="ARBA" id="ARBA00022729"/>
    </source>
</evidence>
<evidence type="ECO:0000313" key="6">
    <source>
        <dbReference type="Ensembl" id="ENSCSAVP00000004557.1"/>
    </source>
</evidence>
<reference evidence="6" key="2">
    <citation type="submission" date="2025-08" db="UniProtKB">
        <authorList>
            <consortium name="Ensembl"/>
        </authorList>
    </citation>
    <scope>IDENTIFICATION</scope>
</reference>
<accession>H2YGV8</accession>
<comment type="subcellular location">
    <subcellularLocation>
        <location evidence="1">Secreted</location>
    </subcellularLocation>
</comment>
<dbReference type="OMA" id="ACNTRIC"/>
<keyword evidence="5" id="KW-1015">Disulfide bond</keyword>
<dbReference type="Ensembl" id="ENSCSAVT00000004623.1">
    <property type="protein sequence ID" value="ENSCSAVP00000004557.1"/>
    <property type="gene ID" value="ENSCSAVG00000002712.1"/>
</dbReference>
<dbReference type="Proteomes" id="UP000007875">
    <property type="component" value="Unassembled WGS sequence"/>
</dbReference>
<dbReference type="InterPro" id="IPR036383">
    <property type="entry name" value="TSP1_rpt_sf"/>
</dbReference>
<dbReference type="PROSITE" id="PS50092">
    <property type="entry name" value="TSP1"/>
    <property type="match status" value="2"/>
</dbReference>
<keyword evidence="3" id="KW-0732">Signal</keyword>
<dbReference type="InParanoid" id="H2YGV8"/>
<dbReference type="STRING" id="51511.ENSCSAVP00000004557"/>
<evidence type="ECO:0008006" key="8">
    <source>
        <dbReference type="Google" id="ProtNLM"/>
    </source>
</evidence>
<dbReference type="Gene3D" id="2.20.100.10">
    <property type="entry name" value="Thrombospondin type-1 (TSP1) repeat"/>
    <property type="match status" value="2"/>
</dbReference>
<dbReference type="InterPro" id="IPR052065">
    <property type="entry name" value="Compl_asym_regulator"/>
</dbReference>
<evidence type="ECO:0000256" key="1">
    <source>
        <dbReference type="ARBA" id="ARBA00004613"/>
    </source>
</evidence>
<keyword evidence="2" id="KW-0964">Secreted</keyword>
<evidence type="ECO:0000256" key="2">
    <source>
        <dbReference type="ARBA" id="ARBA00022525"/>
    </source>
</evidence>
<dbReference type="PANTHER" id="PTHR22906">
    <property type="entry name" value="PROPERDIN"/>
    <property type="match status" value="1"/>
</dbReference>
<dbReference type="HOGENOM" id="CLU_2202875_0_0_1"/>
<evidence type="ECO:0000256" key="4">
    <source>
        <dbReference type="ARBA" id="ARBA00022737"/>
    </source>
</evidence>
<evidence type="ECO:0000313" key="7">
    <source>
        <dbReference type="Proteomes" id="UP000007875"/>
    </source>
</evidence>
<evidence type="ECO:0000256" key="5">
    <source>
        <dbReference type="ARBA" id="ARBA00023157"/>
    </source>
</evidence>
<dbReference type="FunFam" id="2.20.100.10:FF:000001">
    <property type="entry name" value="semaphorin-5A isoform X1"/>
    <property type="match status" value="1"/>
</dbReference>
<name>H2YGV8_CIOSA</name>
<sequence>MPDCFGPTSESRGCYNRPCPYLSSWTAFTTCSVSCGGGFHSRTRQCYNFVPGITNCVGLTAESVACNTRICPTWSEWSGLSSCSRTCGGGTAKRTRRCMGGEIGVVGC</sequence>
<dbReference type="SUPFAM" id="SSF82895">
    <property type="entry name" value="TSP-1 type 1 repeat"/>
    <property type="match status" value="2"/>
</dbReference>